<evidence type="ECO:0000259" key="2">
    <source>
        <dbReference type="Pfam" id="PF22788"/>
    </source>
</evidence>
<accession>A0A0P7B7V1</accession>
<dbReference type="GO" id="GO:0008180">
    <property type="term" value="C:COP9 signalosome"/>
    <property type="evidence" value="ECO:0007669"/>
    <property type="project" value="TreeGrafter"/>
</dbReference>
<reference evidence="3 4" key="1">
    <citation type="submission" date="2015-09" db="EMBL/GenBank/DDBJ databases">
        <title>Draft genome of a European isolate of the apple canker pathogen Neonectria ditissima.</title>
        <authorList>
            <person name="Gomez-Cortecero A."/>
            <person name="Harrison R.J."/>
            <person name="Armitage A.D."/>
        </authorList>
    </citation>
    <scope>NUCLEOTIDE SEQUENCE [LARGE SCALE GENOMIC DNA]</scope>
    <source>
        <strain evidence="3 4">R09/05</strain>
    </source>
</reference>
<dbReference type="Proteomes" id="UP000050424">
    <property type="component" value="Unassembled WGS sequence"/>
</dbReference>
<keyword evidence="4" id="KW-1185">Reference proteome</keyword>
<keyword evidence="1" id="KW-0963">Cytoplasm</keyword>
<sequence length="490" mass="54725">MDSFWSALAAFSADSGPGRTQQQLDAALRDHAVAVKQVIAAHRQAITANAAEIFRKIDPARDAIAFLNVLLVALDRSHPPPGILRVSILDQTMRFLLKFNPHQTRYVGLMFRKLLENIAHGQLFPPILSVDVVASAMLRIDPSGSMFTSTHLILVKHAYESSCIEPSLKVLDCDITFYPNMAGQRDAKLLCDPDNTPAAYISVDTGLTDSVRAPMVLEYNLLCGLCYMARKDWTRAHRALELVITHPSRDKGVSKIMDDAYKRWILVGLLKDGKEPTLPPYTSHFAKATYTTLGLPYKSVASLFSTPNAAQLKSEVEGNHQVWADDNNLALVKEVASSYQKWQIINLRDIFTHISLPELRQITLSAETGEPITSDYVITTLVREMIDSKLLNGELVEGTTNRDRYLKFSDDDDLMTETDFAREIAQRHHNIEALGSQYKAANERLSSSKEYVKHLVREQKRGEKDGSDAGIGFDTHIEDEDLMTGIMTHG</sequence>
<dbReference type="PANTHER" id="PTHR10758">
    <property type="entry name" value="26S PROTEASOME NON-ATPASE REGULATORY SUBUNIT 3/COP9 SIGNALOSOME COMPLEX SUBUNIT 3"/>
    <property type="match status" value="1"/>
</dbReference>
<dbReference type="Pfam" id="PF22788">
    <property type="entry name" value="COP9_hel_rpt"/>
    <property type="match status" value="2"/>
</dbReference>
<feature type="domain" description="COP9 signalosome complex subunit 3 N-terminal helical repeats" evidence="2">
    <location>
        <begin position="49"/>
        <end position="189"/>
    </location>
</feature>
<name>A0A0P7B7V1_9HYPO</name>
<dbReference type="STRING" id="78410.A0A0P7B7V1"/>
<protein>
    <recommendedName>
        <fullName evidence="2">COP9 signalosome complex subunit 3 N-terminal helical repeats domain-containing protein</fullName>
    </recommendedName>
</protein>
<dbReference type="AlphaFoldDB" id="A0A0P7B7V1"/>
<dbReference type="InterPro" id="IPR050756">
    <property type="entry name" value="CSN3"/>
</dbReference>
<evidence type="ECO:0000313" key="3">
    <source>
        <dbReference type="EMBL" id="KPM36437.1"/>
    </source>
</evidence>
<dbReference type="PANTHER" id="PTHR10758:SF1">
    <property type="entry name" value="COP9 SIGNALOSOME COMPLEX SUBUNIT 3"/>
    <property type="match status" value="1"/>
</dbReference>
<dbReference type="EMBL" id="LKCW01000203">
    <property type="protein sequence ID" value="KPM36437.1"/>
    <property type="molecule type" value="Genomic_DNA"/>
</dbReference>
<feature type="domain" description="COP9 signalosome complex subunit 3 N-terminal helical repeats" evidence="2">
    <location>
        <begin position="210"/>
        <end position="284"/>
    </location>
</feature>
<gene>
    <name evidence="3" type="ORF">AK830_g10114</name>
</gene>
<dbReference type="GO" id="GO:0006511">
    <property type="term" value="P:ubiquitin-dependent protein catabolic process"/>
    <property type="evidence" value="ECO:0007669"/>
    <property type="project" value="TreeGrafter"/>
</dbReference>
<dbReference type="OrthoDB" id="29061at2759"/>
<evidence type="ECO:0000256" key="1">
    <source>
        <dbReference type="ARBA" id="ARBA00022490"/>
    </source>
</evidence>
<proteinExistence type="predicted"/>
<comment type="caution">
    <text evidence="3">The sequence shown here is derived from an EMBL/GenBank/DDBJ whole genome shotgun (WGS) entry which is preliminary data.</text>
</comment>
<dbReference type="InterPro" id="IPR055089">
    <property type="entry name" value="COP9_N"/>
</dbReference>
<evidence type="ECO:0000313" key="4">
    <source>
        <dbReference type="Proteomes" id="UP000050424"/>
    </source>
</evidence>
<organism evidence="3 4">
    <name type="scientific">Neonectria ditissima</name>
    <dbReference type="NCBI Taxonomy" id="78410"/>
    <lineage>
        <taxon>Eukaryota</taxon>
        <taxon>Fungi</taxon>
        <taxon>Dikarya</taxon>
        <taxon>Ascomycota</taxon>
        <taxon>Pezizomycotina</taxon>
        <taxon>Sordariomycetes</taxon>
        <taxon>Hypocreomycetidae</taxon>
        <taxon>Hypocreales</taxon>
        <taxon>Nectriaceae</taxon>
        <taxon>Neonectria</taxon>
    </lineage>
</organism>